<feature type="compositionally biased region" description="Polar residues" evidence="2">
    <location>
        <begin position="762"/>
        <end position="772"/>
    </location>
</feature>
<accession>A0ABV6DGM4</accession>
<name>A0ABV6DGM4_9BACL</name>
<evidence type="ECO:0000259" key="5">
    <source>
        <dbReference type="PROSITE" id="PS51272"/>
    </source>
</evidence>
<dbReference type="InterPro" id="IPR008964">
    <property type="entry name" value="Invasin/intimin_cell_adhesion"/>
</dbReference>
<dbReference type="InterPro" id="IPR051172">
    <property type="entry name" value="Chlamydia_OmcB"/>
</dbReference>
<feature type="signal peptide" evidence="3">
    <location>
        <begin position="1"/>
        <end position="30"/>
    </location>
</feature>
<dbReference type="Pfam" id="PF13620">
    <property type="entry name" value="CarboxypepD_reg"/>
    <property type="match status" value="2"/>
</dbReference>
<dbReference type="PANTHER" id="PTHR34819:SF3">
    <property type="entry name" value="CELL SURFACE PROTEIN"/>
    <property type="match status" value="1"/>
</dbReference>
<dbReference type="Pfam" id="PF02369">
    <property type="entry name" value="Big_1"/>
    <property type="match status" value="2"/>
</dbReference>
<comment type="similarity">
    <text evidence="1">Belongs to the intimin/invasin family.</text>
</comment>
<dbReference type="Pfam" id="PF00395">
    <property type="entry name" value="SLH"/>
    <property type="match status" value="3"/>
</dbReference>
<dbReference type="SUPFAM" id="SSF49464">
    <property type="entry name" value="Carboxypeptidase regulatory domain-like"/>
    <property type="match status" value="3"/>
</dbReference>
<evidence type="ECO:0000256" key="2">
    <source>
        <dbReference type="SAM" id="MobiDB-lite"/>
    </source>
</evidence>
<organism evidence="6 7">
    <name type="scientific">Paenibacillus chartarius</name>
    <dbReference type="NCBI Taxonomy" id="747481"/>
    <lineage>
        <taxon>Bacteria</taxon>
        <taxon>Bacillati</taxon>
        <taxon>Bacillota</taxon>
        <taxon>Bacilli</taxon>
        <taxon>Bacillales</taxon>
        <taxon>Paenibacillaceae</taxon>
        <taxon>Paenibacillus</taxon>
    </lineage>
</organism>
<dbReference type="SUPFAM" id="SSF49373">
    <property type="entry name" value="Invasin/intimin cell-adhesion fragments"/>
    <property type="match status" value="2"/>
</dbReference>
<feature type="domain" description="SLH" evidence="5">
    <location>
        <begin position="3279"/>
        <end position="3348"/>
    </location>
</feature>
<feature type="domain" description="SLH" evidence="5">
    <location>
        <begin position="3414"/>
        <end position="3472"/>
    </location>
</feature>
<dbReference type="SMART" id="SM00634">
    <property type="entry name" value="BID_1"/>
    <property type="match status" value="3"/>
</dbReference>
<evidence type="ECO:0000256" key="3">
    <source>
        <dbReference type="SAM" id="SignalP"/>
    </source>
</evidence>
<evidence type="ECO:0000256" key="1">
    <source>
        <dbReference type="ARBA" id="ARBA00010116"/>
    </source>
</evidence>
<evidence type="ECO:0000313" key="6">
    <source>
        <dbReference type="EMBL" id="MFC0211796.1"/>
    </source>
</evidence>
<dbReference type="Pfam" id="PF01345">
    <property type="entry name" value="DUF11"/>
    <property type="match status" value="2"/>
</dbReference>
<feature type="region of interest" description="Disordered" evidence="2">
    <location>
        <begin position="761"/>
        <end position="782"/>
    </location>
</feature>
<gene>
    <name evidence="6" type="ORF">ACFFK0_04890</name>
</gene>
<dbReference type="InterPro" id="IPR047589">
    <property type="entry name" value="DUF11_rpt"/>
</dbReference>
<dbReference type="Gene3D" id="2.60.40.1120">
    <property type="entry name" value="Carboxypeptidase-like, regulatory domain"/>
    <property type="match status" value="3"/>
</dbReference>
<keyword evidence="7" id="KW-1185">Reference proteome</keyword>
<dbReference type="InterPro" id="IPR008969">
    <property type="entry name" value="CarboxyPept-like_regulatory"/>
</dbReference>
<dbReference type="PROSITE" id="PS51272">
    <property type="entry name" value="SLH"/>
    <property type="match status" value="3"/>
</dbReference>
<dbReference type="RefSeq" id="WP_377468796.1">
    <property type="nucleotide sequence ID" value="NZ_JBHLWN010000022.1"/>
</dbReference>
<comment type="caution">
    <text evidence="6">The sequence shown here is derived from an EMBL/GenBank/DDBJ whole genome shotgun (WGS) entry which is preliminary data.</text>
</comment>
<dbReference type="PANTHER" id="PTHR34819">
    <property type="entry name" value="LARGE CYSTEINE-RICH PERIPLASMIC PROTEIN OMCB"/>
    <property type="match status" value="1"/>
</dbReference>
<dbReference type="InterPro" id="IPR001119">
    <property type="entry name" value="SLH_dom"/>
</dbReference>
<feature type="domain" description="Big-1" evidence="4">
    <location>
        <begin position="2732"/>
        <end position="2833"/>
    </location>
</feature>
<dbReference type="InterPro" id="IPR001434">
    <property type="entry name" value="OmcB-like_DUF11"/>
</dbReference>
<dbReference type="InterPro" id="IPR003344">
    <property type="entry name" value="Big_1_dom"/>
</dbReference>
<evidence type="ECO:0000313" key="7">
    <source>
        <dbReference type="Proteomes" id="UP001589776"/>
    </source>
</evidence>
<feature type="chain" id="PRO_5045218851" evidence="3">
    <location>
        <begin position="31"/>
        <end position="3515"/>
    </location>
</feature>
<dbReference type="Proteomes" id="UP001589776">
    <property type="component" value="Unassembled WGS sequence"/>
</dbReference>
<proteinExistence type="inferred from homology"/>
<dbReference type="Gene3D" id="2.60.40.10">
    <property type="entry name" value="Immunoglobulins"/>
    <property type="match status" value="2"/>
</dbReference>
<sequence>MQRTRKTSAVIVWLLLLNLIASAVIPPASASPTAVSFDSTRLGLNVAGEVDAVLGRTFMMNVTLSNTDASAWAYNAGVELVLGDGLSLAGTNAAAPTTNTVSASTYKQTVFWQDIKDLAPGETYTFAVTLQQNSTKREKDENQEALPVQFGDKLPVDVRVYAGSVARDLYYNPSAPTKSASTVVNVTPYQITLSAVGKHVKGAGDTSASGDNWDDVNYTVTIVNNNLYASEFIGLKNTMPGELESPHYSSGAPTGPVTGSTYRAQLDGSGNVTGAVYERVQQWNTVNLAAGAEYKIEYKTAIFDKMQTELGENAGSQIKDGTSLTSTISFDQVVVHQAADAIYGGRSIPYSVVAKDMIVSKTVSGTVGYGNTLTYTIAVKTNQYYNVDNVVVADTVGDGQTFHQYITTPAGATITKPSPGKNADGTTSLGWRLGTVQAETLVTLQYTTKVDTTWGNPASPYTSNGVPNPIVAGDTLSGSVTVTGDTYVSGPVSDSSGVTMGTNEPTITGIIAAVDGQAPADPKLATVAVGQSIDFRITYNAAGVPVNQRNVQIYDYLPIGTKPKDLNGNGTIDSADLSAYGLNGVTPQYDAASNALYWDLQSDDVNANSTFTTTIHAVVWDDATNVAMDKAAQNLVKLSFASTLGKVKSVRDTMALTYVEPQLTMSRTVSKTTVDGGDEVTETVVLTNTGTSTAYRVAFTEAIPPELDPDSIVTVSGPAGMTYTAAGANPVFGGFSIAPNGGQAVITYKIKVKSPAGAGRDISQSSSWTYHSSAAEPGDRTYNGAETLKKQMTVNKGAIKATAIDAASGNVNQVRIGEWVVYQIEVTVPSNDVTYEAALTATLHNNQSPATNNGVPIVFSAYDGTGTGTGTALAEGEEASLTGKQVKIAKVPLRTGTYTYVYYVKAIVNQVSSGNSESQGITAKFDWKDAASGGVGRSISDSTGKVDVMKPNLTASIAPASVPMAQNDSASFTMTITNNGKSSAYDFAPSVTIPAGFSFTSGGGTVTVTDETYTMTFAPVGELPHTGSNSVSYPFSIQLDAVKGSGSTQSITGSSGAYYTTHGAYQRDTDGDAGNNPTAFEKLTPAAGSATVTLPAVLLTNSIKATTSGSLTAIAPGDVVTYELVLTVPKGTTAYQVKVTDTFDQILKFDVVSAPSAAAISGSIMTINYGTLDATAAPVTITETIQLRAKTNGSSPTSGAIQALNEAFKSTAKADWSTQDSGGTVKSTANAVTTVNVRQPSLVFDVLPIVTSEFSSGNRSIPVTLKLDNGTGQSAAVDAAFRADLPPGITASNVSDGGVYDASARTITWSGITVGAGLAKTVTFQASLEPGVLGAGVTQLKVQGTLLSYKSTPGTAGSQQAKLYTPNAADEVVLSVAPAALSAAITDSSNGGSRTAVRPGDTVTYKLTIQVPAGAVAYNAVLSKVSSWTEADVQSVTYGGTPIAAVGSVFPLGNITGTKEFVVTARVKTETNVTPKPYQAVYTPSVTYEEASSNGTVHDLTTAPLSIGVVEPSVGLTLTEQNGKTGFSQAGEQLTYTARLNNTGLSTAYDPAVTFTLPGWVSIVSIGAASGTTKMTGSGFVWSPDDLENGLQDAISFTVQAEPGTAANTQADIQAVLQPYYSLNDTEGKTYGPAAANQPATILSAVTVTGADSRSTTAGRDVVYDHTVTNNGAGRDTYTLSWSAPFASDIYVDNVLAGGGPVSVTLNGGESRNVKLVVHVPESAPYDNGIAHVLQLTAANGGGQSQSAQDQLTVTGTPLNGWTSATAEAAWEKPAYKPGEAVKWRAVSAVNAASVKVVYAYDGGSGEAVMELTNAGTYVQDGFKTWAVVLRLPDDIPLGDYGVTFKSLSAPDALLESESLATAVRGTNNAFAIVNIITLSGTVTDAARGTPVAGATVVLTDLSGHTELGRKTADGSGYYDFGPIPAGSYVIAASAAGYGTTTHTVDAKPAPAAVTRVTADLQLSAYRLTLTVSPSSIVGDGKSAAELIAAVTDSAYRPVEGVTVSFDAPVGAPNGTFPLGKTGVTDSQGRAVIRYQSTAMEDVRTVRIPVTATVVDAAHGLNASGSLVLTFEPGAVEGVVTELGSDGIRRSVAGAAVGIRKDFDGDGAIDFSASAVTGADGSYRIGVPRGNVSYALTVDQAVTVNGQDSTKTFLQQANAGVIDGQSDRSYLSSRSLSGIVVMHGSDGADTWWPAGMLSHMRVYLRNVDTNTDVLDGSGNRRAFAVGTDSVFNAVDLPAARYGVTLAYEVESGKELALVRIPAVDLTGAGEIQLVRLTVNPYSLVYDANTGVPLVGSGQDQAHVALYIADTPRNALQGLQAGTLAALPASRDAAVQKDGNPQDVDGYGHYAFYVLPNTDYYVQVSRPGYLTYTSGTLQVDGDMLRFDVPMLGGSGERTVTAGKSAAFTHTLTNSRGEPQQYKVEVDSPYPLVLSSGTTSIASGHPAGSGGWIWDTIAPEYAAGGGSDVTLPIGVKQGLNLDLLVTVPLGTPPTTVASSVYMTVYSAQDQYSWTDSIHVVEAPLDGWTGQMDAADWKEPVVTAGDGLILAARSTVNAVKLTASYVWGNAGKTETVELTLSNADTFIADGFKSWKALGHYVPIGAGSGEYFVTFTALDGHGTALQGDGEGGPRAGNNRFTVRNQIDLDGTVTDRDTGLPIAGSTVALWDSIGLREWGSVMTDANGYYRFEGVKPKVYLITVRHDGYSTASRMIDALPASPSVTKITADFELVQFTIKLTANPTSIIGDGKSSSVLTTVILDKNGLPIAGVPVTFSAARGTFPNGANAVTDANGTANVRYQSSRIEGVMSQRIPVVATVNDPEHKLYAEAQIIMTFEPAAIAGIVTTMVNGVPVPVEGAIVTVEKDFDGDGVIDFSAQMITGPDGKYSIAIPRGNVQYDLLIQKPMTIGGEVKYITFRQKAEAGDITGLGDQFFDSKKTATGLVTISTTDHKVIQFQPAVYQKMKVYLKDKDGKYLLDLQGNRQAFPLDANGVFTAQDVPAGEYQMEVVAEVEGGEIIVNRQRNGSLPKLVVQQNGEMNIGESLIDPYGIVTDADDGSIIAGARVELYYADTARNSAAKRVPHTLVNLPELIGFPPNDNHNPQNTDAAGSYATMVFPYTDYYLRVTKAGYQDYTSETIPVETDIVRKDVQLRRIPAPKPGGGGGGGGLIILPVEEPPEASDSDLDLAVSVSTDKAMYEEGSVITYTIRYMNRSPHTAHDAELAGDIPGITEIEDAAGGKITGARIVWTLGELKAGQSGTLVYKVRIPALGLTAPTVMVRNDVLIRTKDRVVHAEDDKSSINVMMFTNRFGPGSHRGYILGYPDGTFKRERGVTRAEVAAIFARILDLKSTVQGVTYYNDVERSFWAADYIEAVTRKGLFQGYEGGLFRPNDAITRAELATVLTRYLNLEGASSFEVHFADIVGHWAEQAIEQMHRYHIIDGYEDGTFRPSQTINRAETVAMINRLLYRGPLYGQPQAFPDMGEDDWAYGHVQESTSSHRYERNPDGSERFVEDLGEVIW</sequence>
<feature type="domain" description="SLH" evidence="5">
    <location>
        <begin position="3349"/>
        <end position="3412"/>
    </location>
</feature>
<dbReference type="PROSITE" id="PS51127">
    <property type="entry name" value="BIG1"/>
    <property type="match status" value="2"/>
</dbReference>
<reference evidence="6 7" key="1">
    <citation type="submission" date="2024-09" db="EMBL/GenBank/DDBJ databases">
        <authorList>
            <person name="Sun Q."/>
            <person name="Mori K."/>
        </authorList>
    </citation>
    <scope>NUCLEOTIDE SEQUENCE [LARGE SCALE GENOMIC DNA]</scope>
    <source>
        <strain evidence="6 7">CCM 7759</strain>
    </source>
</reference>
<dbReference type="InterPro" id="IPR013783">
    <property type="entry name" value="Ig-like_fold"/>
</dbReference>
<evidence type="ECO:0000259" key="4">
    <source>
        <dbReference type="PROSITE" id="PS51127"/>
    </source>
</evidence>
<dbReference type="InterPro" id="IPR018247">
    <property type="entry name" value="EF_Hand_1_Ca_BS"/>
</dbReference>
<dbReference type="PROSITE" id="PS00018">
    <property type="entry name" value="EF_HAND_1"/>
    <property type="match status" value="1"/>
</dbReference>
<feature type="domain" description="Big-1" evidence="4">
    <location>
        <begin position="1967"/>
        <end position="2072"/>
    </location>
</feature>
<dbReference type="EMBL" id="JBHLWN010000022">
    <property type="protein sequence ID" value="MFC0211796.1"/>
    <property type="molecule type" value="Genomic_DNA"/>
</dbReference>
<keyword evidence="3" id="KW-0732">Signal</keyword>
<dbReference type="NCBIfam" id="TIGR01451">
    <property type="entry name" value="B_ant_repeat"/>
    <property type="match status" value="1"/>
</dbReference>
<protein>
    <submittedName>
        <fullName evidence="6">Carboxypeptidase regulatory-like domain-containing protein</fullName>
    </submittedName>
</protein>